<dbReference type="Proteomes" id="UP000007752">
    <property type="component" value="Chromosome 3"/>
</dbReference>
<sequence>MATANYTDGELIVTVPKGAAPDDDDDGDGVRRSRAWRLRGARPARSSLAAALRHEHLLRLGPERRHCHHPPRPAATTGDSSCPSPFLFQASCFWWAVPSHGPVHGEGERHGGDTAGECERRRSGLGRRGEVATAGTWPAWANARRVATR</sequence>
<proteinExistence type="predicted"/>
<organism evidence="2">
    <name type="scientific">Oryza sativa subsp. japonica</name>
    <name type="common">Rice</name>
    <dbReference type="NCBI Taxonomy" id="39947"/>
    <lineage>
        <taxon>Eukaryota</taxon>
        <taxon>Viridiplantae</taxon>
        <taxon>Streptophyta</taxon>
        <taxon>Embryophyta</taxon>
        <taxon>Tracheophyta</taxon>
        <taxon>Spermatophyta</taxon>
        <taxon>Magnoliopsida</taxon>
        <taxon>Liliopsida</taxon>
        <taxon>Poales</taxon>
        <taxon>Poaceae</taxon>
        <taxon>BOP clade</taxon>
        <taxon>Oryzoideae</taxon>
        <taxon>Oryzeae</taxon>
        <taxon>Oryzinae</taxon>
        <taxon>Oryza</taxon>
        <taxon>Oryza sativa</taxon>
    </lineage>
</organism>
<reference evidence="2" key="2">
    <citation type="submission" date="2008-12" db="EMBL/GenBank/DDBJ databases">
        <title>Improved gene annotation of the rice (Oryza sativa) genomes.</title>
        <authorList>
            <person name="Wang J."/>
            <person name="Li R."/>
            <person name="Fan W."/>
            <person name="Huang Q."/>
            <person name="Zhang J."/>
            <person name="Zhou Y."/>
            <person name="Hu Y."/>
            <person name="Zi S."/>
            <person name="Li J."/>
            <person name="Ni P."/>
            <person name="Zheng H."/>
            <person name="Zhang Y."/>
            <person name="Zhao M."/>
            <person name="Hao Q."/>
            <person name="McDermott J."/>
            <person name="Samudrala R."/>
            <person name="Kristiansen K."/>
            <person name="Wong G.K.-S."/>
        </authorList>
    </citation>
    <scope>NUCLEOTIDE SEQUENCE</scope>
</reference>
<feature type="region of interest" description="Disordered" evidence="1">
    <location>
        <begin position="62"/>
        <end position="81"/>
    </location>
</feature>
<name>B9FBQ6_ORYSJ</name>
<reference evidence="2" key="1">
    <citation type="journal article" date="2005" name="PLoS Biol.">
        <title>The genomes of Oryza sativa: a history of duplications.</title>
        <authorList>
            <person name="Yu J."/>
            <person name="Wang J."/>
            <person name="Lin W."/>
            <person name="Li S."/>
            <person name="Li H."/>
            <person name="Zhou J."/>
            <person name="Ni P."/>
            <person name="Dong W."/>
            <person name="Hu S."/>
            <person name="Zeng C."/>
            <person name="Zhang J."/>
            <person name="Zhang Y."/>
            <person name="Li R."/>
            <person name="Xu Z."/>
            <person name="Li S."/>
            <person name="Li X."/>
            <person name="Zheng H."/>
            <person name="Cong L."/>
            <person name="Lin L."/>
            <person name="Yin J."/>
            <person name="Geng J."/>
            <person name="Li G."/>
            <person name="Shi J."/>
            <person name="Liu J."/>
            <person name="Lv H."/>
            <person name="Li J."/>
            <person name="Wang J."/>
            <person name="Deng Y."/>
            <person name="Ran L."/>
            <person name="Shi X."/>
            <person name="Wang X."/>
            <person name="Wu Q."/>
            <person name="Li C."/>
            <person name="Ren X."/>
            <person name="Wang J."/>
            <person name="Wang X."/>
            <person name="Li D."/>
            <person name="Liu D."/>
            <person name="Zhang X."/>
            <person name="Ji Z."/>
            <person name="Zhao W."/>
            <person name="Sun Y."/>
            <person name="Zhang Z."/>
            <person name="Bao J."/>
            <person name="Han Y."/>
            <person name="Dong L."/>
            <person name="Ji J."/>
            <person name="Chen P."/>
            <person name="Wu S."/>
            <person name="Liu J."/>
            <person name="Xiao Y."/>
            <person name="Bu D."/>
            <person name="Tan J."/>
            <person name="Yang L."/>
            <person name="Ye C."/>
            <person name="Zhang J."/>
            <person name="Xu J."/>
            <person name="Zhou Y."/>
            <person name="Yu Y."/>
            <person name="Zhang B."/>
            <person name="Zhuang S."/>
            <person name="Wei H."/>
            <person name="Liu B."/>
            <person name="Lei M."/>
            <person name="Yu H."/>
            <person name="Li Y."/>
            <person name="Xu H."/>
            <person name="Wei S."/>
            <person name="He X."/>
            <person name="Fang L."/>
            <person name="Zhang Z."/>
            <person name="Zhang Y."/>
            <person name="Huang X."/>
            <person name="Su Z."/>
            <person name="Tong W."/>
            <person name="Li J."/>
            <person name="Tong Z."/>
            <person name="Li S."/>
            <person name="Ye J."/>
            <person name="Wang L."/>
            <person name="Fang L."/>
            <person name="Lei T."/>
            <person name="Chen C."/>
            <person name="Chen H."/>
            <person name="Xu Z."/>
            <person name="Li H."/>
            <person name="Huang H."/>
            <person name="Zhang F."/>
            <person name="Xu H."/>
            <person name="Li N."/>
            <person name="Zhao C."/>
            <person name="Li S."/>
            <person name="Dong L."/>
            <person name="Huang Y."/>
            <person name="Li L."/>
            <person name="Xi Y."/>
            <person name="Qi Q."/>
            <person name="Li W."/>
            <person name="Zhang B."/>
            <person name="Hu W."/>
            <person name="Zhang Y."/>
            <person name="Tian X."/>
            <person name="Jiao Y."/>
            <person name="Liang X."/>
            <person name="Jin J."/>
            <person name="Gao L."/>
            <person name="Zheng W."/>
            <person name="Hao B."/>
            <person name="Liu S."/>
            <person name="Wang W."/>
            <person name="Yuan L."/>
            <person name="Cao M."/>
            <person name="McDermott J."/>
            <person name="Samudrala R."/>
            <person name="Wang J."/>
            <person name="Wong G.K."/>
            <person name="Yang H."/>
        </authorList>
    </citation>
    <scope>NUCLEOTIDE SEQUENCE [LARGE SCALE GENOMIC DNA]</scope>
</reference>
<protein>
    <submittedName>
        <fullName evidence="2">Uncharacterized protein</fullName>
    </submittedName>
</protein>
<evidence type="ECO:0000256" key="1">
    <source>
        <dbReference type="SAM" id="MobiDB-lite"/>
    </source>
</evidence>
<accession>B9FBQ6</accession>
<feature type="region of interest" description="Disordered" evidence="1">
    <location>
        <begin position="1"/>
        <end position="31"/>
    </location>
</feature>
<feature type="region of interest" description="Disordered" evidence="1">
    <location>
        <begin position="105"/>
        <end position="130"/>
    </location>
</feature>
<gene>
    <name evidence="2" type="ORF">OsJ_12505</name>
</gene>
<evidence type="ECO:0000313" key="2">
    <source>
        <dbReference type="EMBL" id="EEE59898.1"/>
    </source>
</evidence>
<dbReference type="AlphaFoldDB" id="B9FBQ6"/>
<dbReference type="EMBL" id="CM000140">
    <property type="protein sequence ID" value="EEE59898.1"/>
    <property type="molecule type" value="Genomic_DNA"/>
</dbReference>